<dbReference type="GO" id="GO:0006508">
    <property type="term" value="P:proteolysis"/>
    <property type="evidence" value="ECO:0007669"/>
    <property type="project" value="UniProtKB-KW"/>
</dbReference>
<dbReference type="Gene3D" id="3.40.630.10">
    <property type="entry name" value="Zn peptidases"/>
    <property type="match status" value="1"/>
</dbReference>
<feature type="domain" description="Peptidase M20 dimerisation" evidence="4">
    <location>
        <begin position="222"/>
        <end position="371"/>
    </location>
</feature>
<comment type="caution">
    <text evidence="5">The sequence shown here is derived from an EMBL/GenBank/DDBJ whole genome shotgun (WGS) entry which is preliminary data.</text>
</comment>
<feature type="non-terminal residue" evidence="5">
    <location>
        <position position="664"/>
    </location>
</feature>
<organism evidence="5 6">
    <name type="scientific">Polypterus senegalus</name>
    <name type="common">Senegal bichir</name>
    <dbReference type="NCBI Taxonomy" id="55291"/>
    <lineage>
        <taxon>Eukaryota</taxon>
        <taxon>Metazoa</taxon>
        <taxon>Chordata</taxon>
        <taxon>Craniata</taxon>
        <taxon>Vertebrata</taxon>
        <taxon>Euteleostomi</taxon>
        <taxon>Actinopterygii</taxon>
        <taxon>Polypteriformes</taxon>
        <taxon>Polypteridae</taxon>
        <taxon>Polypterus</taxon>
    </lineage>
</organism>
<keyword evidence="3" id="KW-0378">Hydrolase</keyword>
<dbReference type="GO" id="GO:0016805">
    <property type="term" value="F:dipeptidase activity"/>
    <property type="evidence" value="ECO:0007669"/>
    <property type="project" value="TreeGrafter"/>
</dbReference>
<dbReference type="Proteomes" id="UP000886611">
    <property type="component" value="Unassembled WGS sequence"/>
</dbReference>
<evidence type="ECO:0000256" key="2">
    <source>
        <dbReference type="ARBA" id="ARBA00022723"/>
    </source>
</evidence>
<accession>A0A8X8BRA0</accession>
<evidence type="ECO:0000313" key="5">
    <source>
        <dbReference type="EMBL" id="KAG2465056.1"/>
    </source>
</evidence>
<dbReference type="Gene3D" id="3.30.70.360">
    <property type="match status" value="1"/>
</dbReference>
<dbReference type="GO" id="GO:0005829">
    <property type="term" value="C:cytosol"/>
    <property type="evidence" value="ECO:0007669"/>
    <property type="project" value="TreeGrafter"/>
</dbReference>
<evidence type="ECO:0000256" key="3">
    <source>
        <dbReference type="ARBA" id="ARBA00022801"/>
    </source>
</evidence>
<keyword evidence="2" id="KW-0479">Metal-binding</keyword>
<dbReference type="Pfam" id="PF01546">
    <property type="entry name" value="Peptidase_M20"/>
    <property type="match status" value="1"/>
</dbReference>
<protein>
    <submittedName>
        <fullName evidence="5">CNDP1 dipeptidase</fullName>
    </submittedName>
</protein>
<reference evidence="5 6" key="1">
    <citation type="journal article" date="2021" name="Cell">
        <title>Tracing the genetic footprints of vertebrate landing in non-teleost ray-finned fishes.</title>
        <authorList>
            <person name="Bi X."/>
            <person name="Wang K."/>
            <person name="Yang L."/>
            <person name="Pan H."/>
            <person name="Jiang H."/>
            <person name="Wei Q."/>
            <person name="Fang M."/>
            <person name="Yu H."/>
            <person name="Zhu C."/>
            <person name="Cai Y."/>
            <person name="He Y."/>
            <person name="Gan X."/>
            <person name="Zeng H."/>
            <person name="Yu D."/>
            <person name="Zhu Y."/>
            <person name="Jiang H."/>
            <person name="Qiu Q."/>
            <person name="Yang H."/>
            <person name="Zhang Y.E."/>
            <person name="Wang W."/>
            <person name="Zhu M."/>
            <person name="He S."/>
            <person name="Zhang G."/>
        </authorList>
    </citation>
    <scope>NUCLEOTIDE SEQUENCE [LARGE SCALE GENOMIC DNA]</scope>
    <source>
        <strain evidence="5">Bchr_013</strain>
    </source>
</reference>
<dbReference type="InterPro" id="IPR002933">
    <property type="entry name" value="Peptidase_M20"/>
</dbReference>
<dbReference type="InterPro" id="IPR051458">
    <property type="entry name" value="Cyt/Met_Dipeptidase"/>
</dbReference>
<feature type="non-terminal residue" evidence="5">
    <location>
        <position position="1"/>
    </location>
</feature>
<evidence type="ECO:0000259" key="4">
    <source>
        <dbReference type="Pfam" id="PF07687"/>
    </source>
</evidence>
<keyword evidence="1" id="KW-0645">Protease</keyword>
<evidence type="ECO:0000256" key="1">
    <source>
        <dbReference type="ARBA" id="ARBA00022670"/>
    </source>
</evidence>
<dbReference type="SUPFAM" id="SSF53187">
    <property type="entry name" value="Zn-dependent exopeptidases"/>
    <property type="match status" value="1"/>
</dbReference>
<dbReference type="GO" id="GO:0046872">
    <property type="term" value="F:metal ion binding"/>
    <property type="evidence" value="ECO:0007669"/>
    <property type="project" value="UniProtKB-KW"/>
</dbReference>
<keyword evidence="6" id="KW-1185">Reference proteome</keyword>
<dbReference type="PANTHER" id="PTHR43270:SF1">
    <property type="entry name" value="BETA-ALA-HIS DIPEPTIDASE"/>
    <property type="match status" value="1"/>
</dbReference>
<dbReference type="Pfam" id="PF07687">
    <property type="entry name" value="M20_dimer"/>
    <property type="match status" value="1"/>
</dbReference>
<dbReference type="CDD" id="cd05676">
    <property type="entry name" value="M20_dipept_like_CNDP"/>
    <property type="match status" value="1"/>
</dbReference>
<gene>
    <name evidence="5" type="primary">Cndp1</name>
    <name evidence="5" type="ORF">GTO96_0009877</name>
</gene>
<dbReference type="InterPro" id="IPR011650">
    <property type="entry name" value="Peptidase_M20_dimer"/>
</dbReference>
<dbReference type="EMBL" id="JAATIS010002524">
    <property type="protein sequence ID" value="KAG2465056.1"/>
    <property type="molecule type" value="Genomic_DNA"/>
</dbReference>
<evidence type="ECO:0000313" key="6">
    <source>
        <dbReference type="Proteomes" id="UP000886611"/>
    </source>
</evidence>
<proteinExistence type="predicted"/>
<name>A0A8X8BRA0_POLSE</name>
<sequence length="664" mass="72173">MTTQAPTSDTELLFNYIDKNQDTFVQTLKEWVAIQSDSSRSALFGEVMQMVNVTAEKIRSLGGDVELADVGSQQMPDGEILQLPPVILAELPKDANKPTLCIYGHVDVQPAKKEDGWLTEPYVLTEINGNLYGRGATDNKGPVLAWLHAVEAYQALKQDLPVNIKFIIEGVEEIGSYGLDTLTKQRNDTFFADVDYIVISDNIWISNKPGLTYGTRGDCYFFVEVSGGKQSLHSGTHGGSLHEPMADLIALLDSLVDAKGQILVPGIYDDVAPLTEEERKLYENIQFDLEEHKNNIGVTRLVYDKKEDVLMHYWRYPSLSIHGIQGAFADPGSKTVIPNKVIGKFSMRQVPNMDPVVVEKQVAEYLHEIFAKRNSSNTLKISMPIAAKAWVANVDDPQFVAARRAIKTVFGVEPDMIREGSTIPIAWNFQDVTKKSIMMLPIGGADDGEHSAKEKISSCVSCGWGWYPAGRTGGGLVSPPDHKGMTVLAVLGPTGRGLRSPNLLGPVVTARGRPNALGALDLSTSARPGSAGGEEKQGHLECFWGYSWHFRRRLPGSTWGTSRFPCFSSPPSTSWSGRSTEVQGFQGIGAPPGVTTGPVRFGLPSPLTVAPNTARAVVPSWSGGGTSPPLVLLGVPSGYHPQPRATAVLDKVFTTLSELLQFSK</sequence>
<dbReference type="AlphaFoldDB" id="A0A8X8BRA0"/>
<dbReference type="PANTHER" id="PTHR43270">
    <property type="entry name" value="BETA-ALA-HIS DIPEPTIDASE"/>
    <property type="match status" value="1"/>
</dbReference>